<organism evidence="1">
    <name type="scientific">Arundo donax</name>
    <name type="common">Giant reed</name>
    <name type="synonym">Donax arundinaceus</name>
    <dbReference type="NCBI Taxonomy" id="35708"/>
    <lineage>
        <taxon>Eukaryota</taxon>
        <taxon>Viridiplantae</taxon>
        <taxon>Streptophyta</taxon>
        <taxon>Embryophyta</taxon>
        <taxon>Tracheophyta</taxon>
        <taxon>Spermatophyta</taxon>
        <taxon>Magnoliopsida</taxon>
        <taxon>Liliopsida</taxon>
        <taxon>Poales</taxon>
        <taxon>Poaceae</taxon>
        <taxon>PACMAD clade</taxon>
        <taxon>Arundinoideae</taxon>
        <taxon>Arundineae</taxon>
        <taxon>Arundo</taxon>
    </lineage>
</organism>
<accession>A0A0A9EXC1</accession>
<reference evidence="1" key="1">
    <citation type="submission" date="2014-09" db="EMBL/GenBank/DDBJ databases">
        <authorList>
            <person name="Magalhaes I.L.F."/>
            <person name="Oliveira U."/>
            <person name="Santos F.R."/>
            <person name="Vidigal T.H.D.A."/>
            <person name="Brescovit A.D."/>
            <person name="Santos A.J."/>
        </authorList>
    </citation>
    <scope>NUCLEOTIDE SEQUENCE</scope>
    <source>
        <tissue evidence="1">Shoot tissue taken approximately 20 cm above the soil surface</tissue>
    </source>
</reference>
<proteinExistence type="predicted"/>
<sequence>MIRYLHLRTTYSRTTVSSQMVESNLLQNLFFLLYYNNYQGTNIYLSHLFNESCKYSIDLHNNSFLM</sequence>
<dbReference type="AlphaFoldDB" id="A0A0A9EXC1"/>
<protein>
    <submittedName>
        <fullName evidence="1">Uncharacterized protein</fullName>
    </submittedName>
</protein>
<evidence type="ECO:0000313" key="1">
    <source>
        <dbReference type="EMBL" id="JAE05430.1"/>
    </source>
</evidence>
<reference evidence="1" key="2">
    <citation type="journal article" date="2015" name="Data Brief">
        <title>Shoot transcriptome of the giant reed, Arundo donax.</title>
        <authorList>
            <person name="Barrero R.A."/>
            <person name="Guerrero F.D."/>
            <person name="Moolhuijzen P."/>
            <person name="Goolsby J.A."/>
            <person name="Tidwell J."/>
            <person name="Bellgard S.E."/>
            <person name="Bellgard M.I."/>
        </authorList>
    </citation>
    <scope>NUCLEOTIDE SEQUENCE</scope>
    <source>
        <tissue evidence="1">Shoot tissue taken approximately 20 cm above the soil surface</tissue>
    </source>
</reference>
<name>A0A0A9EXC1_ARUDO</name>
<dbReference type="EMBL" id="GBRH01192466">
    <property type="protein sequence ID" value="JAE05430.1"/>
    <property type="molecule type" value="Transcribed_RNA"/>
</dbReference>